<gene>
    <name evidence="3" type="ORF">H206_01304</name>
</gene>
<sequence length="177" mass="18767">MSEPFLGEISMFPGKLAPSGWAFCDGQLLKKAQNKALFDLLGTIYGGDGHTTFALPDLRGRIPLQAGSGPGLSSRKLGSKGGTELEALVPGQISLHTHKLRASNAKGTTNNPSGKWLAQPNGGGNLYDNSDPISGQLDDDAIGKTGGGQPHNNMMPFQCVNYIIAITEKKTIYPPRY</sequence>
<dbReference type="InterPro" id="IPR011083">
    <property type="entry name" value="Phage_tail_collar_dom"/>
</dbReference>
<accession>A0A3S3QQP8</accession>
<reference evidence="3 4" key="1">
    <citation type="submission" date="2017-01" db="EMBL/GenBank/DDBJ databases">
        <title>The cable genome- insights into the physiology and evolution of filamentous bacteria capable of sulfide oxidation via long distance electron transfer.</title>
        <authorList>
            <person name="Schreiber L."/>
            <person name="Bjerg J.T."/>
            <person name="Boggild A."/>
            <person name="Van De Vossenberg J."/>
            <person name="Meysman F."/>
            <person name="Nielsen L.P."/>
            <person name="Schramm A."/>
            <person name="Kjeldsen K.U."/>
        </authorList>
    </citation>
    <scope>NUCLEOTIDE SEQUENCE [LARGE SCALE GENOMIC DNA]</scope>
    <source>
        <strain evidence="3">MCF</strain>
    </source>
</reference>
<dbReference type="EMBL" id="MTKO01000087">
    <property type="protein sequence ID" value="RWX44872.1"/>
    <property type="molecule type" value="Genomic_DNA"/>
</dbReference>
<feature type="domain" description="Phage tail collar" evidence="2">
    <location>
        <begin position="7"/>
        <end position="63"/>
    </location>
</feature>
<keyword evidence="4" id="KW-1185">Reference proteome</keyword>
<protein>
    <submittedName>
        <fullName evidence="3">Microcystin-dependent protein</fullName>
    </submittedName>
</protein>
<evidence type="ECO:0000313" key="3">
    <source>
        <dbReference type="EMBL" id="RWX44872.1"/>
    </source>
</evidence>
<evidence type="ECO:0000313" key="4">
    <source>
        <dbReference type="Proteomes" id="UP000287853"/>
    </source>
</evidence>
<dbReference type="SUPFAM" id="SSF88874">
    <property type="entry name" value="Receptor-binding domain of short tail fibre protein gp12"/>
    <property type="match status" value="1"/>
</dbReference>
<dbReference type="Gene3D" id="3.90.1340.10">
    <property type="entry name" value="Phage tail collar domain"/>
    <property type="match status" value="1"/>
</dbReference>
<comment type="caution">
    <text evidence="3">The sequence shown here is derived from an EMBL/GenBank/DDBJ whole genome shotgun (WGS) entry which is preliminary data.</text>
</comment>
<dbReference type="InterPro" id="IPR037053">
    <property type="entry name" value="Phage_tail_collar_dom_sf"/>
</dbReference>
<feature type="region of interest" description="Disordered" evidence="1">
    <location>
        <begin position="102"/>
        <end position="151"/>
    </location>
</feature>
<evidence type="ECO:0000259" key="2">
    <source>
        <dbReference type="Pfam" id="PF07484"/>
    </source>
</evidence>
<dbReference type="Pfam" id="PF07484">
    <property type="entry name" value="Collar"/>
    <property type="match status" value="1"/>
</dbReference>
<dbReference type="AlphaFoldDB" id="A0A3S3QQP8"/>
<proteinExistence type="predicted"/>
<dbReference type="Proteomes" id="UP000287853">
    <property type="component" value="Unassembled WGS sequence"/>
</dbReference>
<organism evidence="3 4">
    <name type="scientific">Candidatus Electrothrix aarhusensis</name>
    <dbReference type="NCBI Taxonomy" id="1859131"/>
    <lineage>
        <taxon>Bacteria</taxon>
        <taxon>Pseudomonadati</taxon>
        <taxon>Thermodesulfobacteriota</taxon>
        <taxon>Desulfobulbia</taxon>
        <taxon>Desulfobulbales</taxon>
        <taxon>Desulfobulbaceae</taxon>
        <taxon>Candidatus Electrothrix</taxon>
    </lineage>
</organism>
<evidence type="ECO:0000256" key="1">
    <source>
        <dbReference type="SAM" id="MobiDB-lite"/>
    </source>
</evidence>
<name>A0A3S3QQP8_9BACT</name>